<proteinExistence type="predicted"/>
<gene>
    <name evidence="1" type="ORF">PV08_05847</name>
</gene>
<sequence length="173" mass="19698">MSPLAALVPESRNNCWFCRFHNISDAITCESCRALAIPIRNPTPDKRTEVEWTTTNFDPHETTFNRAHASSFFTAINSLDGQERAVIKVGVKYRYIPKIDHQYPSILIVKTPENGKRFTLCGPTEDAARQMNSNATLNIVRLDSGMGANHRFWQTVNEILDLDTHFPGWQQYA</sequence>
<dbReference type="VEuPathDB" id="FungiDB:PV08_05847"/>
<dbReference type="RefSeq" id="XP_016236013.1">
    <property type="nucleotide sequence ID" value="XM_016380186.1"/>
</dbReference>
<evidence type="ECO:0000313" key="2">
    <source>
        <dbReference type="Proteomes" id="UP000053328"/>
    </source>
</evidence>
<protein>
    <submittedName>
        <fullName evidence="1">Uncharacterized protein</fullName>
    </submittedName>
</protein>
<dbReference type="GeneID" id="27332930"/>
<organism evidence="1 2">
    <name type="scientific">Exophiala spinifera</name>
    <dbReference type="NCBI Taxonomy" id="91928"/>
    <lineage>
        <taxon>Eukaryota</taxon>
        <taxon>Fungi</taxon>
        <taxon>Dikarya</taxon>
        <taxon>Ascomycota</taxon>
        <taxon>Pezizomycotina</taxon>
        <taxon>Eurotiomycetes</taxon>
        <taxon>Chaetothyriomycetidae</taxon>
        <taxon>Chaetothyriales</taxon>
        <taxon>Herpotrichiellaceae</taxon>
        <taxon>Exophiala</taxon>
    </lineage>
</organism>
<dbReference type="AlphaFoldDB" id="A0A0D1ZSI7"/>
<dbReference type="HOGENOM" id="CLU_1602509_0_0_1"/>
<dbReference type="EMBL" id="KN847495">
    <property type="protein sequence ID" value="KIW15797.1"/>
    <property type="molecule type" value="Genomic_DNA"/>
</dbReference>
<reference evidence="1 2" key="1">
    <citation type="submission" date="2015-01" db="EMBL/GenBank/DDBJ databases">
        <title>The Genome Sequence of Exophiala spinifera CBS89968.</title>
        <authorList>
            <consortium name="The Broad Institute Genomics Platform"/>
            <person name="Cuomo C."/>
            <person name="de Hoog S."/>
            <person name="Gorbushina A."/>
            <person name="Stielow B."/>
            <person name="Teixiera M."/>
            <person name="Abouelleil A."/>
            <person name="Chapman S.B."/>
            <person name="Priest M."/>
            <person name="Young S.K."/>
            <person name="Wortman J."/>
            <person name="Nusbaum C."/>
            <person name="Birren B."/>
        </authorList>
    </citation>
    <scope>NUCLEOTIDE SEQUENCE [LARGE SCALE GENOMIC DNA]</scope>
    <source>
        <strain evidence="1 2">CBS 89968</strain>
    </source>
</reference>
<keyword evidence="2" id="KW-1185">Reference proteome</keyword>
<evidence type="ECO:0000313" key="1">
    <source>
        <dbReference type="EMBL" id="KIW15797.1"/>
    </source>
</evidence>
<accession>A0A0D1ZSI7</accession>
<dbReference type="Proteomes" id="UP000053328">
    <property type="component" value="Unassembled WGS sequence"/>
</dbReference>
<name>A0A0D1ZSI7_9EURO</name>